<evidence type="ECO:0000313" key="2">
    <source>
        <dbReference type="EMBL" id="MEQ5349959.1"/>
    </source>
</evidence>
<dbReference type="EMBL" id="JBEEWF010000015">
    <property type="protein sequence ID" value="MEQ5349959.1"/>
    <property type="molecule type" value="Genomic_DNA"/>
</dbReference>
<name>A0ABV1LDY6_9GAMM</name>
<evidence type="ECO:0000313" key="3">
    <source>
        <dbReference type="Proteomes" id="UP001436462"/>
    </source>
</evidence>
<feature type="transmembrane region" description="Helical" evidence="1">
    <location>
        <begin position="75"/>
        <end position="94"/>
    </location>
</feature>
<comment type="caution">
    <text evidence="2">The sequence shown here is derived from an EMBL/GenBank/DDBJ whole genome shotgun (WGS) entry which is preliminary data.</text>
</comment>
<sequence>MLLGVFSLSNIVPMLALGLLILISIIIINGRDYKRVNYYVKSVYLLSIISLSILIFLFDFLFLDKVDKLSLSYQLLVFLFIFSLMVNFFSILVIKVMKGSVEIKKSDFDRVELNNEDLNQFPININPASGLPMKNGIDSVGNVIGQNSNSFMDRD</sequence>
<keyword evidence="1" id="KW-0472">Membrane</keyword>
<keyword evidence="1" id="KW-0812">Transmembrane</keyword>
<protein>
    <submittedName>
        <fullName evidence="2">Uncharacterized protein</fullName>
    </submittedName>
</protein>
<proteinExistence type="predicted"/>
<accession>A0ABV1LDY6</accession>
<feature type="transmembrane region" description="Helical" evidence="1">
    <location>
        <begin position="12"/>
        <end position="30"/>
    </location>
</feature>
<dbReference type="RefSeq" id="WP_349420282.1">
    <property type="nucleotide sequence ID" value="NZ_JBEEWF010000015.1"/>
</dbReference>
<dbReference type="Proteomes" id="UP001436462">
    <property type="component" value="Unassembled WGS sequence"/>
</dbReference>
<keyword evidence="1" id="KW-1133">Transmembrane helix</keyword>
<reference evidence="2 3" key="1">
    <citation type="submission" date="2024-04" db="EMBL/GenBank/DDBJ databases">
        <title>Role of Flies in the Dissemination of Carbapenem-Resistant Enterobacteriaceae (CRE): An Epidemiological and Genomic Study in China.</title>
        <authorList>
            <person name="Kaichao C."/>
            <person name="Zhang R."/>
            <person name="Chen S."/>
        </authorList>
    </citation>
    <scope>NUCLEOTIDE SEQUENCE [LARGE SCALE GENOMIC DNA]</scope>
    <source>
        <strain evidence="3">fly-1011</strain>
    </source>
</reference>
<organism evidence="2 3">
    <name type="scientific">Proteus genomosp. 6</name>
    <dbReference type="NCBI Taxonomy" id="1311820"/>
    <lineage>
        <taxon>Bacteria</taxon>
        <taxon>Pseudomonadati</taxon>
        <taxon>Pseudomonadota</taxon>
        <taxon>Gammaproteobacteria</taxon>
        <taxon>Enterobacterales</taxon>
        <taxon>Morganellaceae</taxon>
        <taxon>Proteus</taxon>
    </lineage>
</organism>
<evidence type="ECO:0000256" key="1">
    <source>
        <dbReference type="SAM" id="Phobius"/>
    </source>
</evidence>
<gene>
    <name evidence="2" type="ORF">ABN253_17475</name>
</gene>
<feature type="transmembrane region" description="Helical" evidence="1">
    <location>
        <begin position="42"/>
        <end position="63"/>
    </location>
</feature>
<keyword evidence="3" id="KW-1185">Reference proteome</keyword>